<dbReference type="Pfam" id="PF07690">
    <property type="entry name" value="MFS_1"/>
    <property type="match status" value="1"/>
</dbReference>
<keyword evidence="6" id="KW-1185">Reference proteome</keyword>
<evidence type="ECO:0000256" key="1">
    <source>
        <dbReference type="ARBA" id="ARBA00004141"/>
    </source>
</evidence>
<feature type="transmembrane region" description="Helical" evidence="3">
    <location>
        <begin position="319"/>
        <end position="341"/>
    </location>
</feature>
<feature type="transmembrane region" description="Helical" evidence="3">
    <location>
        <begin position="122"/>
        <end position="139"/>
    </location>
</feature>
<proteinExistence type="predicted"/>
<evidence type="ECO:0000313" key="5">
    <source>
        <dbReference type="EMBL" id="KAK7443992.1"/>
    </source>
</evidence>
<feature type="transmembrane region" description="Helical" evidence="3">
    <location>
        <begin position="410"/>
        <end position="427"/>
    </location>
</feature>
<reference evidence="5 6" key="1">
    <citation type="submission" date="2024-01" db="EMBL/GenBank/DDBJ databases">
        <title>A draft genome for the cacao thread blight pathogen Marasmiellus scandens.</title>
        <authorList>
            <person name="Baruah I.K."/>
            <person name="Leung J."/>
            <person name="Bukari Y."/>
            <person name="Amoako-Attah I."/>
            <person name="Meinhardt L.W."/>
            <person name="Bailey B.A."/>
            <person name="Cohen S.P."/>
        </authorList>
    </citation>
    <scope>NUCLEOTIDE SEQUENCE [LARGE SCALE GENOMIC DNA]</scope>
    <source>
        <strain evidence="5 6">GH-19</strain>
    </source>
</reference>
<feature type="transmembrane region" description="Helical" evidence="3">
    <location>
        <begin position="151"/>
        <end position="172"/>
    </location>
</feature>
<dbReference type="SUPFAM" id="SSF103473">
    <property type="entry name" value="MFS general substrate transporter"/>
    <property type="match status" value="1"/>
</dbReference>
<dbReference type="PANTHER" id="PTHR42910">
    <property type="entry name" value="TRANSPORTER SCO4007-RELATED"/>
    <property type="match status" value="1"/>
</dbReference>
<gene>
    <name evidence="5" type="ORF">VKT23_015389</name>
</gene>
<comment type="subcellular location">
    <subcellularLocation>
        <location evidence="1">Membrane</location>
        <topology evidence="1">Multi-pass membrane protein</topology>
    </subcellularLocation>
</comment>
<comment type="caution">
    <text evidence="5">The sequence shown here is derived from an EMBL/GenBank/DDBJ whole genome shotgun (WGS) entry which is preliminary data.</text>
</comment>
<dbReference type="PROSITE" id="PS50850">
    <property type="entry name" value="MFS"/>
    <property type="match status" value="1"/>
</dbReference>
<dbReference type="InterPro" id="IPR020846">
    <property type="entry name" value="MFS_dom"/>
</dbReference>
<feature type="transmembrane region" description="Helical" evidence="3">
    <location>
        <begin position="439"/>
        <end position="460"/>
    </location>
</feature>
<feature type="transmembrane region" description="Helical" evidence="3">
    <location>
        <begin position="79"/>
        <end position="102"/>
    </location>
</feature>
<keyword evidence="3" id="KW-1133">Transmembrane helix</keyword>
<feature type="domain" description="Major facilitator superfamily (MFS) profile" evidence="4">
    <location>
        <begin position="78"/>
        <end position="466"/>
    </location>
</feature>
<dbReference type="EMBL" id="JBANRG010000052">
    <property type="protein sequence ID" value="KAK7443992.1"/>
    <property type="molecule type" value="Genomic_DNA"/>
</dbReference>
<name>A0ABR1IYY8_9AGAR</name>
<sequence>MAEISSSSSPTATVRDDTEKEGKSSSEARNTGENVAEAEVAQPSGSNKQSETAEDVEYTKDFGIIPMPTRLQYHPDKSFHFGLVLQIIFGFASTFVVSNLYYCQPILIQLSQAFNVSYSEVSIVPTLIQAGYATGLLFISPAGDLLRRRQLILLLVILSTGLTIGIAVTSSFHTFQALSFLVGTFSVTPQILLPLAADLAPPAKRASALSVVFAGLLLGVLMARVLSGIIAQFTSYRVVYYFAIGVQGIVLFGVYSLVPDYPSKNRHLTYGEIMWTMAKYTVTEPVLVQACLINIASSAAFSSFWVTLTFLLGGDPYNYSTLVIGLFGLIGIFGVCMGPVVGRFIDSLIPWYASLIACIALLIFQAVQVIGNGLNIAAVIIATLGLDVFRQMLQTSLATSLFSINPNARARLNAIYILSLFIGQVMGTSVGTKVFLEHGWRACAGVTLAYACWQIFILLLRGPNCGRFTWIGWEGGWEGRIRKVKGDVGEGENRNANTRDGAKGEKDVEKGNSQS</sequence>
<feature type="compositionally biased region" description="Basic and acidic residues" evidence="2">
    <location>
        <begin position="14"/>
        <end position="26"/>
    </location>
</feature>
<feature type="region of interest" description="Disordered" evidence="2">
    <location>
        <begin position="488"/>
        <end position="515"/>
    </location>
</feature>
<feature type="transmembrane region" description="Helical" evidence="3">
    <location>
        <begin position="209"/>
        <end position="233"/>
    </location>
</feature>
<keyword evidence="3" id="KW-0472">Membrane</keyword>
<dbReference type="CDD" id="cd17324">
    <property type="entry name" value="MFS_NepI_like"/>
    <property type="match status" value="1"/>
</dbReference>
<feature type="region of interest" description="Disordered" evidence="2">
    <location>
        <begin position="1"/>
        <end position="54"/>
    </location>
</feature>
<dbReference type="Proteomes" id="UP001498398">
    <property type="component" value="Unassembled WGS sequence"/>
</dbReference>
<evidence type="ECO:0000256" key="3">
    <source>
        <dbReference type="SAM" id="Phobius"/>
    </source>
</evidence>
<dbReference type="InterPro" id="IPR036259">
    <property type="entry name" value="MFS_trans_sf"/>
</dbReference>
<evidence type="ECO:0000313" key="6">
    <source>
        <dbReference type="Proteomes" id="UP001498398"/>
    </source>
</evidence>
<keyword evidence="3" id="KW-0812">Transmembrane</keyword>
<evidence type="ECO:0000259" key="4">
    <source>
        <dbReference type="PROSITE" id="PS50850"/>
    </source>
</evidence>
<dbReference type="PANTHER" id="PTHR42910:SF1">
    <property type="entry name" value="MAJOR FACILITATOR SUPERFAMILY (MFS) PROFILE DOMAIN-CONTAINING PROTEIN"/>
    <property type="match status" value="1"/>
</dbReference>
<feature type="transmembrane region" description="Helical" evidence="3">
    <location>
        <begin position="348"/>
        <end position="367"/>
    </location>
</feature>
<feature type="compositionally biased region" description="Polar residues" evidence="2">
    <location>
        <begin position="1"/>
        <end position="12"/>
    </location>
</feature>
<dbReference type="InterPro" id="IPR011701">
    <property type="entry name" value="MFS"/>
</dbReference>
<feature type="transmembrane region" description="Helical" evidence="3">
    <location>
        <begin position="239"/>
        <end position="258"/>
    </location>
</feature>
<feature type="transmembrane region" description="Helical" evidence="3">
    <location>
        <begin position="178"/>
        <end position="197"/>
    </location>
</feature>
<accession>A0ABR1IYY8</accession>
<feature type="transmembrane region" description="Helical" evidence="3">
    <location>
        <begin position="286"/>
        <end position="313"/>
    </location>
</feature>
<organism evidence="5 6">
    <name type="scientific">Marasmiellus scandens</name>
    <dbReference type="NCBI Taxonomy" id="2682957"/>
    <lineage>
        <taxon>Eukaryota</taxon>
        <taxon>Fungi</taxon>
        <taxon>Dikarya</taxon>
        <taxon>Basidiomycota</taxon>
        <taxon>Agaricomycotina</taxon>
        <taxon>Agaricomycetes</taxon>
        <taxon>Agaricomycetidae</taxon>
        <taxon>Agaricales</taxon>
        <taxon>Marasmiineae</taxon>
        <taxon>Omphalotaceae</taxon>
        <taxon>Marasmiellus</taxon>
    </lineage>
</organism>
<feature type="transmembrane region" description="Helical" evidence="3">
    <location>
        <begin position="373"/>
        <end position="389"/>
    </location>
</feature>
<dbReference type="Gene3D" id="1.20.1250.20">
    <property type="entry name" value="MFS general substrate transporter like domains"/>
    <property type="match status" value="1"/>
</dbReference>
<evidence type="ECO:0000256" key="2">
    <source>
        <dbReference type="SAM" id="MobiDB-lite"/>
    </source>
</evidence>
<protein>
    <recommendedName>
        <fullName evidence="4">Major facilitator superfamily (MFS) profile domain-containing protein</fullName>
    </recommendedName>
</protein>
<feature type="compositionally biased region" description="Basic and acidic residues" evidence="2">
    <location>
        <begin position="500"/>
        <end position="515"/>
    </location>
</feature>